<gene>
    <name evidence="1" type="ORF">FSB_LOCUS8885</name>
</gene>
<proteinExistence type="predicted"/>
<dbReference type="AlphaFoldDB" id="A0A2N9F1K8"/>
<dbReference type="InterPro" id="IPR004158">
    <property type="entry name" value="DUF247_pln"/>
</dbReference>
<dbReference type="PANTHER" id="PTHR31170:SF25">
    <property type="entry name" value="BNAA09G04570D PROTEIN"/>
    <property type="match status" value="1"/>
</dbReference>
<sequence length="188" mass="21455">MSLKKMDNELTESIETFVKGHVEVPPPEEKSTILRCAWLSSLSWKLTQRCKQQQEQKNSVHPDPIHLLDLLRTRLLDNHQQPNQTKQKGQNWQSYHNVQELRAAVAKESTNTSQCLGSDAEVAQLFNEIGTDLVPNIEIYSDVKSEIQNHYNNTLRTWIAQFIHDRFSSPWACMAFTVAIIGLALTAA</sequence>
<reference evidence="1" key="1">
    <citation type="submission" date="2018-02" db="EMBL/GenBank/DDBJ databases">
        <authorList>
            <person name="Cohen D.B."/>
            <person name="Kent A.D."/>
        </authorList>
    </citation>
    <scope>NUCLEOTIDE SEQUENCE</scope>
</reference>
<dbReference type="PANTHER" id="PTHR31170">
    <property type="entry name" value="BNAC04G53230D PROTEIN"/>
    <property type="match status" value="1"/>
</dbReference>
<dbReference type="Pfam" id="PF03140">
    <property type="entry name" value="DUF247"/>
    <property type="match status" value="1"/>
</dbReference>
<protein>
    <submittedName>
        <fullName evidence="1">Uncharacterized protein</fullName>
    </submittedName>
</protein>
<evidence type="ECO:0000313" key="1">
    <source>
        <dbReference type="EMBL" id="SPC81003.1"/>
    </source>
</evidence>
<organism evidence="1">
    <name type="scientific">Fagus sylvatica</name>
    <name type="common">Beechnut</name>
    <dbReference type="NCBI Taxonomy" id="28930"/>
    <lineage>
        <taxon>Eukaryota</taxon>
        <taxon>Viridiplantae</taxon>
        <taxon>Streptophyta</taxon>
        <taxon>Embryophyta</taxon>
        <taxon>Tracheophyta</taxon>
        <taxon>Spermatophyta</taxon>
        <taxon>Magnoliopsida</taxon>
        <taxon>eudicotyledons</taxon>
        <taxon>Gunneridae</taxon>
        <taxon>Pentapetalae</taxon>
        <taxon>rosids</taxon>
        <taxon>fabids</taxon>
        <taxon>Fagales</taxon>
        <taxon>Fagaceae</taxon>
        <taxon>Fagus</taxon>
    </lineage>
</organism>
<name>A0A2N9F1K8_FAGSY</name>
<accession>A0A2N9F1K8</accession>
<dbReference type="EMBL" id="OIVN01000486">
    <property type="protein sequence ID" value="SPC81003.1"/>
    <property type="molecule type" value="Genomic_DNA"/>
</dbReference>